<evidence type="ECO:0000256" key="1">
    <source>
        <dbReference type="ARBA" id="ARBA00001946"/>
    </source>
</evidence>
<keyword evidence="8" id="KW-0547">Nucleotide-binding</keyword>
<evidence type="ECO:0000313" key="12">
    <source>
        <dbReference type="Proteomes" id="UP000267821"/>
    </source>
</evidence>
<evidence type="ECO:0000256" key="8">
    <source>
        <dbReference type="ARBA" id="ARBA00022741"/>
    </source>
</evidence>
<name>A0A3N4M409_9PEZI</name>
<keyword evidence="7" id="KW-0808">Transferase</keyword>
<evidence type="ECO:0000256" key="6">
    <source>
        <dbReference type="ARBA" id="ARBA00022676"/>
    </source>
</evidence>
<dbReference type="GO" id="GO:0004845">
    <property type="term" value="F:uracil phosphoribosyltransferase activity"/>
    <property type="evidence" value="ECO:0007669"/>
    <property type="project" value="UniProtKB-EC"/>
</dbReference>
<dbReference type="PANTHER" id="PTHR32315">
    <property type="entry name" value="ADENINE PHOSPHORIBOSYLTRANSFERASE"/>
    <property type="match status" value="1"/>
</dbReference>
<protein>
    <recommendedName>
        <fullName evidence="4">uracil phosphoribosyltransferase</fullName>
        <ecNumber evidence="4">2.4.2.9</ecNumber>
    </recommendedName>
</protein>
<dbReference type="Gene3D" id="3.40.50.2020">
    <property type="match status" value="1"/>
</dbReference>
<comment type="cofactor">
    <cofactor evidence="1">
        <name>Mg(2+)</name>
        <dbReference type="ChEBI" id="CHEBI:18420"/>
    </cofactor>
</comment>
<dbReference type="EMBL" id="ML121527">
    <property type="protein sequence ID" value="RPB29874.1"/>
    <property type="molecule type" value="Genomic_DNA"/>
</dbReference>
<keyword evidence="5" id="KW-0021">Allosteric enzyme</keyword>
<dbReference type="SUPFAM" id="SSF53271">
    <property type="entry name" value="PRTase-like"/>
    <property type="match status" value="1"/>
</dbReference>
<evidence type="ECO:0000256" key="2">
    <source>
        <dbReference type="ARBA" id="ARBA00005180"/>
    </source>
</evidence>
<dbReference type="InterPro" id="IPR029057">
    <property type="entry name" value="PRTase-like"/>
</dbReference>
<evidence type="ECO:0000313" key="11">
    <source>
        <dbReference type="EMBL" id="RPB29874.1"/>
    </source>
</evidence>
<dbReference type="PANTHER" id="PTHR32315:SF4">
    <property type="entry name" value="URACIL PHOSPHORIBOSYLTRANSFERASE, CHLOROPLASTIC"/>
    <property type="match status" value="1"/>
</dbReference>
<evidence type="ECO:0000256" key="4">
    <source>
        <dbReference type="ARBA" id="ARBA00011894"/>
    </source>
</evidence>
<dbReference type="CDD" id="cd06223">
    <property type="entry name" value="PRTases_typeI"/>
    <property type="match status" value="1"/>
</dbReference>
<dbReference type="NCBIfam" id="NF001097">
    <property type="entry name" value="PRK00129.1"/>
    <property type="match status" value="1"/>
</dbReference>
<dbReference type="Proteomes" id="UP000267821">
    <property type="component" value="Unassembled WGS sequence"/>
</dbReference>
<evidence type="ECO:0000256" key="5">
    <source>
        <dbReference type="ARBA" id="ARBA00022533"/>
    </source>
</evidence>
<comment type="pathway">
    <text evidence="2">Pyrimidine metabolism; UMP biosynthesis via salvage pathway; UMP from uracil: step 1/1.</text>
</comment>
<keyword evidence="9" id="KW-0342">GTP-binding</keyword>
<comment type="similarity">
    <text evidence="3">Belongs to the UPRTase family.</text>
</comment>
<dbReference type="InterPro" id="IPR000836">
    <property type="entry name" value="PRTase_dom"/>
</dbReference>
<sequence length="226" mass="23992">MSPLPANVTVSNHPCLKVKLSQLRSATCSPKQTRALVKEISLLLACDALRSVLSVEEEGMDITPLGAEYPVETVSPKRIALIPILRSGLAMVEAFETILPENVPVYHLGLFREKTTLHPVEYYNNLPTGTANNASSCDVAIILDPVIATGGTAEAAIQTLRDWGVGKILVVSVLASDQGLRRAATESGGAGIQVFVGGVDQKLESKGMIYPGIGDIGDRLFLTIGK</sequence>
<evidence type="ECO:0000256" key="3">
    <source>
        <dbReference type="ARBA" id="ARBA00009516"/>
    </source>
</evidence>
<evidence type="ECO:0000256" key="9">
    <source>
        <dbReference type="ARBA" id="ARBA00023134"/>
    </source>
</evidence>
<dbReference type="STRING" id="1051890.A0A3N4M409"/>
<evidence type="ECO:0000259" key="10">
    <source>
        <dbReference type="Pfam" id="PF14681"/>
    </source>
</evidence>
<reference evidence="11 12" key="1">
    <citation type="journal article" date="2018" name="Nat. Ecol. Evol.">
        <title>Pezizomycetes genomes reveal the molecular basis of ectomycorrhizal truffle lifestyle.</title>
        <authorList>
            <person name="Murat C."/>
            <person name="Payen T."/>
            <person name="Noel B."/>
            <person name="Kuo A."/>
            <person name="Morin E."/>
            <person name="Chen J."/>
            <person name="Kohler A."/>
            <person name="Krizsan K."/>
            <person name="Balestrini R."/>
            <person name="Da Silva C."/>
            <person name="Montanini B."/>
            <person name="Hainaut M."/>
            <person name="Levati E."/>
            <person name="Barry K.W."/>
            <person name="Belfiori B."/>
            <person name="Cichocki N."/>
            <person name="Clum A."/>
            <person name="Dockter R.B."/>
            <person name="Fauchery L."/>
            <person name="Guy J."/>
            <person name="Iotti M."/>
            <person name="Le Tacon F."/>
            <person name="Lindquist E.A."/>
            <person name="Lipzen A."/>
            <person name="Malagnac F."/>
            <person name="Mello A."/>
            <person name="Molinier V."/>
            <person name="Miyauchi S."/>
            <person name="Poulain J."/>
            <person name="Riccioni C."/>
            <person name="Rubini A."/>
            <person name="Sitrit Y."/>
            <person name="Splivallo R."/>
            <person name="Traeger S."/>
            <person name="Wang M."/>
            <person name="Zifcakova L."/>
            <person name="Wipf D."/>
            <person name="Zambonelli A."/>
            <person name="Paolocci F."/>
            <person name="Nowrousian M."/>
            <person name="Ottonello S."/>
            <person name="Baldrian P."/>
            <person name="Spatafora J.W."/>
            <person name="Henrissat B."/>
            <person name="Nagy L.G."/>
            <person name="Aury J.M."/>
            <person name="Wincker P."/>
            <person name="Grigoriev I.V."/>
            <person name="Bonfante P."/>
            <person name="Martin F.M."/>
        </authorList>
    </citation>
    <scope>NUCLEOTIDE SEQUENCE [LARGE SCALE GENOMIC DNA]</scope>
    <source>
        <strain evidence="11 12">ATCC MYA-4762</strain>
    </source>
</reference>
<accession>A0A3N4M409</accession>
<dbReference type="OrthoDB" id="10257085at2759"/>
<evidence type="ECO:0000256" key="7">
    <source>
        <dbReference type="ARBA" id="ARBA00022679"/>
    </source>
</evidence>
<dbReference type="GO" id="GO:0005525">
    <property type="term" value="F:GTP binding"/>
    <property type="evidence" value="ECO:0007669"/>
    <property type="project" value="UniProtKB-KW"/>
</dbReference>
<dbReference type="InterPro" id="IPR050054">
    <property type="entry name" value="UPRTase/APRTase"/>
</dbReference>
<proteinExistence type="inferred from homology"/>
<gene>
    <name evidence="11" type="ORF">L211DRAFT_855010</name>
</gene>
<dbReference type="EC" id="2.4.2.9" evidence="4"/>
<keyword evidence="12" id="KW-1185">Reference proteome</keyword>
<dbReference type="AlphaFoldDB" id="A0A3N4M409"/>
<keyword evidence="6" id="KW-0328">Glycosyltransferase</keyword>
<organism evidence="11 12">
    <name type="scientific">Terfezia boudieri ATCC MYA-4762</name>
    <dbReference type="NCBI Taxonomy" id="1051890"/>
    <lineage>
        <taxon>Eukaryota</taxon>
        <taxon>Fungi</taxon>
        <taxon>Dikarya</taxon>
        <taxon>Ascomycota</taxon>
        <taxon>Pezizomycotina</taxon>
        <taxon>Pezizomycetes</taxon>
        <taxon>Pezizales</taxon>
        <taxon>Pezizaceae</taxon>
        <taxon>Terfezia</taxon>
    </lineage>
</organism>
<dbReference type="InParanoid" id="A0A3N4M409"/>
<feature type="domain" description="Phosphoribosyltransferase" evidence="10">
    <location>
        <begin position="10"/>
        <end position="223"/>
    </location>
</feature>
<dbReference type="FunFam" id="3.40.50.2020:FF:000049">
    <property type="entry name" value="Putative uracil phosphoribosyltransferase urg2"/>
    <property type="match status" value="1"/>
</dbReference>
<dbReference type="Pfam" id="PF14681">
    <property type="entry name" value="UPRTase"/>
    <property type="match status" value="1"/>
</dbReference>